<gene>
    <name evidence="2" type="ORF">B0H63DRAFT_84907</name>
</gene>
<comment type="caution">
    <text evidence="2">The sequence shown here is derived from an EMBL/GenBank/DDBJ whole genome shotgun (WGS) entry which is preliminary data.</text>
</comment>
<organism evidence="2 3">
    <name type="scientific">Podospora didyma</name>
    <dbReference type="NCBI Taxonomy" id="330526"/>
    <lineage>
        <taxon>Eukaryota</taxon>
        <taxon>Fungi</taxon>
        <taxon>Dikarya</taxon>
        <taxon>Ascomycota</taxon>
        <taxon>Pezizomycotina</taxon>
        <taxon>Sordariomycetes</taxon>
        <taxon>Sordariomycetidae</taxon>
        <taxon>Sordariales</taxon>
        <taxon>Podosporaceae</taxon>
        <taxon>Podospora</taxon>
    </lineage>
</organism>
<reference evidence="2" key="1">
    <citation type="journal article" date="2023" name="Mol. Phylogenet. Evol.">
        <title>Genome-scale phylogeny and comparative genomics of the fungal order Sordariales.</title>
        <authorList>
            <person name="Hensen N."/>
            <person name="Bonometti L."/>
            <person name="Westerberg I."/>
            <person name="Brannstrom I.O."/>
            <person name="Guillou S."/>
            <person name="Cros-Aarteil S."/>
            <person name="Calhoun S."/>
            <person name="Haridas S."/>
            <person name="Kuo A."/>
            <person name="Mondo S."/>
            <person name="Pangilinan J."/>
            <person name="Riley R."/>
            <person name="LaButti K."/>
            <person name="Andreopoulos B."/>
            <person name="Lipzen A."/>
            <person name="Chen C."/>
            <person name="Yan M."/>
            <person name="Daum C."/>
            <person name="Ng V."/>
            <person name="Clum A."/>
            <person name="Steindorff A."/>
            <person name="Ohm R.A."/>
            <person name="Martin F."/>
            <person name="Silar P."/>
            <person name="Natvig D.O."/>
            <person name="Lalanne C."/>
            <person name="Gautier V."/>
            <person name="Ament-Velasquez S.L."/>
            <person name="Kruys A."/>
            <person name="Hutchinson M.I."/>
            <person name="Powell A.J."/>
            <person name="Barry K."/>
            <person name="Miller A.N."/>
            <person name="Grigoriev I.V."/>
            <person name="Debuchy R."/>
            <person name="Gladieux P."/>
            <person name="Hiltunen Thoren M."/>
            <person name="Johannesson H."/>
        </authorList>
    </citation>
    <scope>NUCLEOTIDE SEQUENCE</scope>
    <source>
        <strain evidence="2">CBS 232.78</strain>
    </source>
</reference>
<sequence>MAGGIAEPRGTMQVLNTPRQTNNTHPSTMTMSRENPILSWTRMISACKIHGCRPPRHPSQQQPTARRPCCSTTPAPVQMLLLEQPLRMDQYIVIRLAMRLTTYLSALRGAKGRRNSGRTKINGPPGLFSLRRRSRLLKSPRGLTRSASRTLRPSQRALDALEEIGLPSDLSAGNSGERGCGGMLT</sequence>
<dbReference type="EMBL" id="JAULSW010000011">
    <property type="protein sequence ID" value="KAK3367662.1"/>
    <property type="molecule type" value="Genomic_DNA"/>
</dbReference>
<feature type="region of interest" description="Disordered" evidence="1">
    <location>
        <begin position="1"/>
        <end position="31"/>
    </location>
</feature>
<proteinExistence type="predicted"/>
<evidence type="ECO:0000256" key="1">
    <source>
        <dbReference type="SAM" id="MobiDB-lite"/>
    </source>
</evidence>
<keyword evidence="3" id="KW-1185">Reference proteome</keyword>
<reference evidence="2" key="2">
    <citation type="submission" date="2023-06" db="EMBL/GenBank/DDBJ databases">
        <authorList>
            <consortium name="Lawrence Berkeley National Laboratory"/>
            <person name="Haridas S."/>
            <person name="Hensen N."/>
            <person name="Bonometti L."/>
            <person name="Westerberg I."/>
            <person name="Brannstrom I.O."/>
            <person name="Guillou S."/>
            <person name="Cros-Aarteil S."/>
            <person name="Calhoun S."/>
            <person name="Kuo A."/>
            <person name="Mondo S."/>
            <person name="Pangilinan J."/>
            <person name="Riley R."/>
            <person name="LaButti K."/>
            <person name="Andreopoulos B."/>
            <person name="Lipzen A."/>
            <person name="Chen C."/>
            <person name="Yanf M."/>
            <person name="Daum C."/>
            <person name="Ng V."/>
            <person name="Clum A."/>
            <person name="Steindorff A."/>
            <person name="Ohm R."/>
            <person name="Martin F."/>
            <person name="Silar P."/>
            <person name="Natvig D."/>
            <person name="Lalanne C."/>
            <person name="Gautier V."/>
            <person name="Ament-velasquez S.L."/>
            <person name="Kruys A."/>
            <person name="Hutchinson M.I."/>
            <person name="Powell A.J."/>
            <person name="Barry K."/>
            <person name="Miller A.N."/>
            <person name="Grigoriev I.V."/>
            <person name="Debuchy R."/>
            <person name="Gladieux P."/>
            <person name="Thoren M.H."/>
            <person name="Johannesson H."/>
        </authorList>
    </citation>
    <scope>NUCLEOTIDE SEQUENCE</scope>
    <source>
        <strain evidence="2">CBS 232.78</strain>
    </source>
</reference>
<feature type="compositionally biased region" description="Polar residues" evidence="1">
    <location>
        <begin position="13"/>
        <end position="31"/>
    </location>
</feature>
<dbReference type="AlphaFoldDB" id="A0AAE0N1V4"/>
<name>A0AAE0N1V4_9PEZI</name>
<evidence type="ECO:0000313" key="3">
    <source>
        <dbReference type="Proteomes" id="UP001285441"/>
    </source>
</evidence>
<evidence type="ECO:0000313" key="2">
    <source>
        <dbReference type="EMBL" id="KAK3367662.1"/>
    </source>
</evidence>
<protein>
    <submittedName>
        <fullName evidence="2">Uncharacterized protein</fullName>
    </submittedName>
</protein>
<accession>A0AAE0N1V4</accession>
<dbReference type="Proteomes" id="UP001285441">
    <property type="component" value="Unassembled WGS sequence"/>
</dbReference>